<dbReference type="EMBL" id="JAHYIQ010000008">
    <property type="protein sequence ID" value="KAK1129673.1"/>
    <property type="molecule type" value="Genomic_DNA"/>
</dbReference>
<proteinExistence type="predicted"/>
<accession>A0AA40KR55</accession>
<keyword evidence="2" id="KW-1185">Reference proteome</keyword>
<evidence type="ECO:0000313" key="2">
    <source>
        <dbReference type="Proteomes" id="UP001177670"/>
    </source>
</evidence>
<sequence length="77" mass="8720">MPKKSTRHVREPGLTRSSYHKSNNLEATAEPKTKHFLSVRIGLTNGKRWLSLKKRLGLSTDEDVAVYLLDLAESVSR</sequence>
<organism evidence="1 2">
    <name type="scientific">Melipona bicolor</name>
    <dbReference type="NCBI Taxonomy" id="60889"/>
    <lineage>
        <taxon>Eukaryota</taxon>
        <taxon>Metazoa</taxon>
        <taxon>Ecdysozoa</taxon>
        <taxon>Arthropoda</taxon>
        <taxon>Hexapoda</taxon>
        <taxon>Insecta</taxon>
        <taxon>Pterygota</taxon>
        <taxon>Neoptera</taxon>
        <taxon>Endopterygota</taxon>
        <taxon>Hymenoptera</taxon>
        <taxon>Apocrita</taxon>
        <taxon>Aculeata</taxon>
        <taxon>Apoidea</taxon>
        <taxon>Anthophila</taxon>
        <taxon>Apidae</taxon>
        <taxon>Melipona</taxon>
    </lineage>
</organism>
<comment type="caution">
    <text evidence="1">The sequence shown here is derived from an EMBL/GenBank/DDBJ whole genome shotgun (WGS) entry which is preliminary data.</text>
</comment>
<reference evidence="1" key="1">
    <citation type="submission" date="2021-10" db="EMBL/GenBank/DDBJ databases">
        <title>Melipona bicolor Genome sequencing and assembly.</title>
        <authorList>
            <person name="Araujo N.S."/>
            <person name="Arias M.C."/>
        </authorList>
    </citation>
    <scope>NUCLEOTIDE SEQUENCE</scope>
    <source>
        <strain evidence="1">USP_2M_L1-L4_2017</strain>
        <tissue evidence="1">Whole body</tissue>
    </source>
</reference>
<gene>
    <name evidence="1" type="ORF">K0M31_019387</name>
</gene>
<dbReference type="AlphaFoldDB" id="A0AA40KR55"/>
<evidence type="ECO:0000313" key="1">
    <source>
        <dbReference type="EMBL" id="KAK1129673.1"/>
    </source>
</evidence>
<name>A0AA40KR55_9HYME</name>
<dbReference type="Proteomes" id="UP001177670">
    <property type="component" value="Unassembled WGS sequence"/>
</dbReference>
<protein>
    <submittedName>
        <fullName evidence="1">Uncharacterized protein</fullName>
    </submittedName>
</protein>